<evidence type="ECO:0000313" key="2">
    <source>
        <dbReference type="Proteomes" id="UP000182257"/>
    </source>
</evidence>
<dbReference type="OrthoDB" id="9802756at2"/>
<accession>A0A1H4DSM3</accession>
<dbReference type="AlphaFoldDB" id="A0A1H4DSM3"/>
<evidence type="ECO:0000313" key="1">
    <source>
        <dbReference type="EMBL" id="SEA75508.1"/>
    </source>
</evidence>
<protein>
    <submittedName>
        <fullName evidence="1">Uncharacterized protein</fullName>
    </submittedName>
</protein>
<dbReference type="Proteomes" id="UP000182257">
    <property type="component" value="Unassembled WGS sequence"/>
</dbReference>
<sequence>MNEQEQMKLDMVKNLALLLIDNDSNLSMEDALATVLNSDTYTRLMRDSTRLYYQSPRYVYSFLESELKTGSIK</sequence>
<name>A0A1H4DSM3_XYLRU</name>
<organism evidence="1 2">
    <name type="scientific">Xylanibacter ruminicola</name>
    <name type="common">Prevotella ruminicola</name>
    <dbReference type="NCBI Taxonomy" id="839"/>
    <lineage>
        <taxon>Bacteria</taxon>
        <taxon>Pseudomonadati</taxon>
        <taxon>Bacteroidota</taxon>
        <taxon>Bacteroidia</taxon>
        <taxon>Bacteroidales</taxon>
        <taxon>Prevotellaceae</taxon>
        <taxon>Xylanibacter</taxon>
    </lineage>
</organism>
<reference evidence="1 2" key="1">
    <citation type="submission" date="2016-10" db="EMBL/GenBank/DDBJ databases">
        <authorList>
            <person name="de Groot N.N."/>
        </authorList>
    </citation>
    <scope>NUCLEOTIDE SEQUENCE [LARGE SCALE GENOMIC DNA]</scope>
    <source>
        <strain evidence="1 2">D31d</strain>
    </source>
</reference>
<gene>
    <name evidence="1" type="ORF">SAMN05216462_2501</name>
</gene>
<proteinExistence type="predicted"/>
<dbReference type="EMBL" id="FNRF01000004">
    <property type="protein sequence ID" value="SEA75508.1"/>
    <property type="molecule type" value="Genomic_DNA"/>
</dbReference>